<gene>
    <name evidence="1" type="ORF">SAMN04488528_100975</name>
</gene>
<reference evidence="1 2" key="1">
    <citation type="submission" date="2016-10" db="EMBL/GenBank/DDBJ databases">
        <authorList>
            <person name="de Groot N.N."/>
        </authorList>
    </citation>
    <scope>NUCLEOTIDE SEQUENCE [LARGE SCALE GENOMIC DNA]</scope>
    <source>
        <strain evidence="1 2">DSM 12271</strain>
    </source>
</reference>
<dbReference type="EMBL" id="FOKI01000009">
    <property type="protein sequence ID" value="SFB03083.1"/>
    <property type="molecule type" value="Genomic_DNA"/>
</dbReference>
<organism evidence="1 2">
    <name type="scientific">Clostridium frigidicarnis</name>
    <dbReference type="NCBI Taxonomy" id="84698"/>
    <lineage>
        <taxon>Bacteria</taxon>
        <taxon>Bacillati</taxon>
        <taxon>Bacillota</taxon>
        <taxon>Clostridia</taxon>
        <taxon>Eubacteriales</taxon>
        <taxon>Clostridiaceae</taxon>
        <taxon>Clostridium</taxon>
    </lineage>
</organism>
<dbReference type="RefSeq" id="WP_177199341.1">
    <property type="nucleotide sequence ID" value="NZ_FOKI01000009.1"/>
</dbReference>
<proteinExistence type="predicted"/>
<evidence type="ECO:0000313" key="1">
    <source>
        <dbReference type="EMBL" id="SFB03083.1"/>
    </source>
</evidence>
<dbReference type="Proteomes" id="UP000198619">
    <property type="component" value="Unassembled WGS sequence"/>
</dbReference>
<keyword evidence="2" id="KW-1185">Reference proteome</keyword>
<protein>
    <recommendedName>
        <fullName evidence="3">DUF4878 domain-containing protein</fullName>
    </recommendedName>
</protein>
<evidence type="ECO:0000313" key="2">
    <source>
        <dbReference type="Proteomes" id="UP000198619"/>
    </source>
</evidence>
<dbReference type="AlphaFoldDB" id="A0A1I0XSX4"/>
<name>A0A1I0XSX4_9CLOT</name>
<evidence type="ECO:0008006" key="3">
    <source>
        <dbReference type="Google" id="ProtNLM"/>
    </source>
</evidence>
<dbReference type="STRING" id="84698.SAMN04488528_100975"/>
<accession>A0A1I0XSX4</accession>
<sequence>MEKEYDNNVIRATIAGTYPSGEQIIVPVILIKEDGKWKLEEGSLITD</sequence>